<dbReference type="EMBL" id="JAHHIF010000009">
    <property type="protein sequence ID" value="MBW4544502.1"/>
    <property type="molecule type" value="Genomic_DNA"/>
</dbReference>
<protein>
    <submittedName>
        <fullName evidence="1">AAA-like domain-containing protein</fullName>
    </submittedName>
</protein>
<organism evidence="1 2">
    <name type="scientific">Symplocastrum torsivum CPER-KK1</name>
    <dbReference type="NCBI Taxonomy" id="450513"/>
    <lineage>
        <taxon>Bacteria</taxon>
        <taxon>Bacillati</taxon>
        <taxon>Cyanobacteriota</taxon>
        <taxon>Cyanophyceae</taxon>
        <taxon>Oscillatoriophycideae</taxon>
        <taxon>Oscillatoriales</taxon>
        <taxon>Microcoleaceae</taxon>
        <taxon>Symplocastrum</taxon>
    </lineage>
</organism>
<proteinExistence type="predicted"/>
<gene>
    <name evidence="1" type="ORF">KME25_08670</name>
</gene>
<sequence>MGLVNLQGNRVTLSCDLYRQYFGDRVPGISRSYEC</sequence>
<comment type="caution">
    <text evidence="1">The sequence shown here is derived from an EMBL/GenBank/DDBJ whole genome shotgun (WGS) entry which is preliminary data.</text>
</comment>
<accession>A0A951PKB8</accession>
<dbReference type="AlphaFoldDB" id="A0A951PKB8"/>
<reference evidence="1" key="1">
    <citation type="submission" date="2021-05" db="EMBL/GenBank/DDBJ databases">
        <authorList>
            <person name="Pietrasiak N."/>
            <person name="Ward R."/>
            <person name="Stajich J.E."/>
            <person name="Kurbessoian T."/>
        </authorList>
    </citation>
    <scope>NUCLEOTIDE SEQUENCE</scope>
    <source>
        <strain evidence="1">CPER-KK1</strain>
    </source>
</reference>
<reference evidence="1" key="2">
    <citation type="journal article" date="2022" name="Microbiol. Resour. Announc.">
        <title>Metagenome Sequencing to Explore Phylogenomics of Terrestrial Cyanobacteria.</title>
        <authorList>
            <person name="Ward R.D."/>
            <person name="Stajich J.E."/>
            <person name="Johansen J.R."/>
            <person name="Huntemann M."/>
            <person name="Clum A."/>
            <person name="Foster B."/>
            <person name="Foster B."/>
            <person name="Roux S."/>
            <person name="Palaniappan K."/>
            <person name="Varghese N."/>
            <person name="Mukherjee S."/>
            <person name="Reddy T.B.K."/>
            <person name="Daum C."/>
            <person name="Copeland A."/>
            <person name="Chen I.A."/>
            <person name="Ivanova N.N."/>
            <person name="Kyrpides N.C."/>
            <person name="Shapiro N."/>
            <person name="Eloe-Fadrosh E.A."/>
            <person name="Pietrasiak N."/>
        </authorList>
    </citation>
    <scope>NUCLEOTIDE SEQUENCE</scope>
    <source>
        <strain evidence="1">CPER-KK1</strain>
    </source>
</reference>
<evidence type="ECO:0000313" key="2">
    <source>
        <dbReference type="Proteomes" id="UP000753908"/>
    </source>
</evidence>
<dbReference type="Proteomes" id="UP000753908">
    <property type="component" value="Unassembled WGS sequence"/>
</dbReference>
<name>A0A951PKB8_9CYAN</name>
<evidence type="ECO:0000313" key="1">
    <source>
        <dbReference type="EMBL" id="MBW4544502.1"/>
    </source>
</evidence>